<sequence length="313" mass="33132">MTLEVLHPGAHSLLVDAGRPHSRSLGLPIGGAADQAAWKIANALVGNSPPQTALEIALSGPQLRATQDCVVALWGAPFDVRIDDTDIPAGRVMLLRAGQVLKIGGTPIGMRAYLTTPGGWIAPKILGSTSALAPIASGNPLTPANLPIPLPIRTNYLPEIQSARLLGNAASQTTNSAPTQLRILPGPHAQQFADVIWNERIFHVTPASNRMGLRLRGDPLRRTHGEILSEPVAPGTIQVTHDGQCIILGRDGQTIGGYPKIAHVIQADWDLLAQLRPEQALQLHPVSAADAHTALAARTQSLADWLARINASQ</sequence>
<organism evidence="5">
    <name type="scientific">Tuwongella immobilis</name>
    <dbReference type="NCBI Taxonomy" id="692036"/>
    <lineage>
        <taxon>Bacteria</taxon>
        <taxon>Pseudomonadati</taxon>
        <taxon>Planctomycetota</taxon>
        <taxon>Planctomycetia</taxon>
        <taxon>Gemmatales</taxon>
        <taxon>Gemmataceae</taxon>
        <taxon>Tuwongella</taxon>
    </lineage>
</organism>
<keyword evidence="2" id="KW-0378">Hydrolase</keyword>
<keyword evidence="6" id="KW-1185">Reference proteome</keyword>
<evidence type="ECO:0000313" key="6">
    <source>
        <dbReference type="Proteomes" id="UP000464378"/>
    </source>
</evidence>
<keyword evidence="1" id="KW-0547">Nucleotide-binding</keyword>
<dbReference type="SMART" id="SM00797">
    <property type="entry name" value="AHS2"/>
    <property type="match status" value="1"/>
</dbReference>
<dbReference type="Pfam" id="PF02626">
    <property type="entry name" value="CT_A_B"/>
    <property type="match status" value="1"/>
</dbReference>
<keyword evidence="3" id="KW-0067">ATP-binding</keyword>
<dbReference type="InterPro" id="IPR052708">
    <property type="entry name" value="PxpC"/>
</dbReference>
<dbReference type="InterPro" id="IPR029000">
    <property type="entry name" value="Cyclophilin-like_dom_sf"/>
</dbReference>
<dbReference type="PANTHER" id="PTHR43309:SF3">
    <property type="entry name" value="5-OXOPROLINASE SUBUNIT C"/>
    <property type="match status" value="1"/>
</dbReference>
<dbReference type="Gene3D" id="2.40.100.10">
    <property type="entry name" value="Cyclophilin-like"/>
    <property type="match status" value="1"/>
</dbReference>
<gene>
    <name evidence="5" type="ORF">GMBLW1_29220</name>
</gene>
<dbReference type="EMBL" id="LR593887">
    <property type="protein sequence ID" value="VTR97501.1"/>
    <property type="molecule type" value="Genomic_DNA"/>
</dbReference>
<dbReference type="KEGG" id="tim:GMBLW1_29220"/>
<dbReference type="InterPro" id="IPR003778">
    <property type="entry name" value="CT_A_B"/>
</dbReference>
<dbReference type="SUPFAM" id="SSF50891">
    <property type="entry name" value="Cyclophilin-like"/>
    <property type="match status" value="1"/>
</dbReference>
<dbReference type="GO" id="GO:0016829">
    <property type="term" value="F:lyase activity"/>
    <property type="evidence" value="ECO:0007669"/>
    <property type="project" value="UniProtKB-KW"/>
</dbReference>
<evidence type="ECO:0000313" key="5">
    <source>
        <dbReference type="EMBL" id="VIP01038.1"/>
    </source>
</evidence>
<proteinExistence type="predicted"/>
<name>A0A6C2YHN4_9BACT</name>
<accession>A0A6C2YHN4</accession>
<evidence type="ECO:0000256" key="1">
    <source>
        <dbReference type="ARBA" id="ARBA00022741"/>
    </source>
</evidence>
<protein>
    <recommendedName>
        <fullName evidence="4">Carboxyltransferase domain-containing protein</fullName>
    </recommendedName>
</protein>
<feature type="domain" description="Carboxyltransferase" evidence="4">
    <location>
        <begin position="24"/>
        <end position="301"/>
    </location>
</feature>
<dbReference type="GO" id="GO:0016787">
    <property type="term" value="F:hydrolase activity"/>
    <property type="evidence" value="ECO:0007669"/>
    <property type="project" value="UniProtKB-KW"/>
</dbReference>
<reference evidence="5" key="1">
    <citation type="submission" date="2019-04" db="EMBL/GenBank/DDBJ databases">
        <authorList>
            <consortium name="Science for Life Laboratories"/>
        </authorList>
    </citation>
    <scope>NUCLEOTIDE SEQUENCE</scope>
    <source>
        <strain evidence="5">MBLW1</strain>
    </source>
</reference>
<evidence type="ECO:0000256" key="3">
    <source>
        <dbReference type="ARBA" id="ARBA00022840"/>
    </source>
</evidence>
<dbReference type="Proteomes" id="UP000464378">
    <property type="component" value="Chromosome"/>
</dbReference>
<keyword evidence="5" id="KW-0456">Lyase</keyword>
<dbReference type="PANTHER" id="PTHR43309">
    <property type="entry name" value="5-OXOPROLINASE SUBUNIT C"/>
    <property type="match status" value="1"/>
</dbReference>
<evidence type="ECO:0000259" key="4">
    <source>
        <dbReference type="SMART" id="SM00797"/>
    </source>
</evidence>
<dbReference type="RefSeq" id="WP_162656254.1">
    <property type="nucleotide sequence ID" value="NZ_LR593887.1"/>
</dbReference>
<dbReference type="FunCoup" id="A0A6C2YHN4">
    <property type="interactions" value="91"/>
</dbReference>
<dbReference type="InParanoid" id="A0A6C2YHN4"/>
<dbReference type="AlphaFoldDB" id="A0A6C2YHN4"/>
<evidence type="ECO:0000256" key="2">
    <source>
        <dbReference type="ARBA" id="ARBA00022801"/>
    </source>
</evidence>
<dbReference type="GO" id="GO:0005524">
    <property type="term" value="F:ATP binding"/>
    <property type="evidence" value="ECO:0007669"/>
    <property type="project" value="UniProtKB-KW"/>
</dbReference>
<dbReference type="EMBL" id="LR586016">
    <property type="protein sequence ID" value="VIP01038.1"/>
    <property type="molecule type" value="Genomic_DNA"/>
</dbReference>